<evidence type="ECO:0000313" key="2">
    <source>
        <dbReference type="EMBL" id="KIJ63811.1"/>
    </source>
</evidence>
<dbReference type="HOGENOM" id="CLU_927685_0_0_1"/>
<feature type="region of interest" description="Disordered" evidence="1">
    <location>
        <begin position="25"/>
        <end position="46"/>
    </location>
</feature>
<reference evidence="2 3" key="1">
    <citation type="submission" date="2014-04" db="EMBL/GenBank/DDBJ databases">
        <title>Evolutionary Origins and Diversification of the Mycorrhizal Mutualists.</title>
        <authorList>
            <consortium name="DOE Joint Genome Institute"/>
            <consortium name="Mycorrhizal Genomics Consortium"/>
            <person name="Kohler A."/>
            <person name="Kuo A."/>
            <person name="Nagy L.G."/>
            <person name="Floudas D."/>
            <person name="Copeland A."/>
            <person name="Barry K.W."/>
            <person name="Cichocki N."/>
            <person name="Veneault-Fourrey C."/>
            <person name="LaButti K."/>
            <person name="Lindquist E.A."/>
            <person name="Lipzen A."/>
            <person name="Lundell T."/>
            <person name="Morin E."/>
            <person name="Murat C."/>
            <person name="Riley R."/>
            <person name="Ohm R."/>
            <person name="Sun H."/>
            <person name="Tunlid A."/>
            <person name="Henrissat B."/>
            <person name="Grigoriev I.V."/>
            <person name="Hibbett D.S."/>
            <person name="Martin F."/>
        </authorList>
    </citation>
    <scope>NUCLEOTIDE SEQUENCE [LARGE SCALE GENOMIC DNA]</scope>
    <source>
        <strain evidence="2 3">MD-312</strain>
    </source>
</reference>
<feature type="compositionally biased region" description="Polar residues" evidence="1">
    <location>
        <begin position="200"/>
        <end position="211"/>
    </location>
</feature>
<proteinExistence type="predicted"/>
<sequence>MSTLPPKKTVPGVWSFNHRVGGGYISDCSSDSEPETETNNPSDDTRLLREMDLSIRQETVVYRPNPWSIAKINAGSRDAPPKPTKLEPRAPPKAPTKRILDAFKKQAEHNARRAQQPINCDPGTGNNKAAILEGKSNQSRDLRIEDITNGPSVLPTKLAPGSAEVICPQVARIQPPQPLDHRGLRVDHVPASAYVLGVSQDQKPAHTSSFSEKPVYSNPPRTVPSHFRRAFGTRPPQSGCHRANNSSPVRPSFTALSSGAILDGNTHRPAQFYNNDVNRDRLMIYHSSPGPPSNSPGALL</sequence>
<dbReference type="OrthoDB" id="3271131at2759"/>
<keyword evidence="3" id="KW-1185">Reference proteome</keyword>
<name>A0A0C9WEB8_9AGAM</name>
<organism evidence="2 3">
    <name type="scientific">Hydnomerulius pinastri MD-312</name>
    <dbReference type="NCBI Taxonomy" id="994086"/>
    <lineage>
        <taxon>Eukaryota</taxon>
        <taxon>Fungi</taxon>
        <taxon>Dikarya</taxon>
        <taxon>Basidiomycota</taxon>
        <taxon>Agaricomycotina</taxon>
        <taxon>Agaricomycetes</taxon>
        <taxon>Agaricomycetidae</taxon>
        <taxon>Boletales</taxon>
        <taxon>Boletales incertae sedis</taxon>
        <taxon>Leucogyrophana</taxon>
    </lineage>
</organism>
<evidence type="ECO:0000256" key="1">
    <source>
        <dbReference type="SAM" id="MobiDB-lite"/>
    </source>
</evidence>
<feature type="region of interest" description="Disordered" evidence="1">
    <location>
        <begin position="72"/>
        <end position="94"/>
    </location>
</feature>
<dbReference type="AlphaFoldDB" id="A0A0C9WEB8"/>
<evidence type="ECO:0000313" key="3">
    <source>
        <dbReference type="Proteomes" id="UP000053820"/>
    </source>
</evidence>
<dbReference type="EMBL" id="KN839849">
    <property type="protein sequence ID" value="KIJ63811.1"/>
    <property type="molecule type" value="Genomic_DNA"/>
</dbReference>
<feature type="region of interest" description="Disordered" evidence="1">
    <location>
        <begin position="200"/>
        <end position="220"/>
    </location>
</feature>
<gene>
    <name evidence="2" type="ORF">HYDPIDRAFT_112773</name>
</gene>
<protein>
    <submittedName>
        <fullName evidence="2">Uncharacterized protein</fullName>
    </submittedName>
</protein>
<accession>A0A0C9WEB8</accession>
<dbReference type="Proteomes" id="UP000053820">
    <property type="component" value="Unassembled WGS sequence"/>
</dbReference>